<proteinExistence type="predicted"/>
<keyword evidence="1" id="KW-0812">Transmembrane</keyword>
<dbReference type="Gene3D" id="3.55.50.30">
    <property type="match status" value="1"/>
</dbReference>
<dbReference type="InterPro" id="IPR006860">
    <property type="entry name" value="FecR"/>
</dbReference>
<name>A0A1N6F838_9BACT</name>
<keyword evidence="1" id="KW-0472">Membrane</keyword>
<dbReference type="PIRSF" id="PIRSF018266">
    <property type="entry name" value="FecR"/>
    <property type="match status" value="1"/>
</dbReference>
<dbReference type="GO" id="GO:0016989">
    <property type="term" value="F:sigma factor antagonist activity"/>
    <property type="evidence" value="ECO:0007669"/>
    <property type="project" value="TreeGrafter"/>
</dbReference>
<accession>A0A1N6F838</accession>
<feature type="transmembrane region" description="Helical" evidence="1">
    <location>
        <begin position="103"/>
        <end position="122"/>
    </location>
</feature>
<dbReference type="Pfam" id="PF16344">
    <property type="entry name" value="FecR_C"/>
    <property type="match status" value="1"/>
</dbReference>
<dbReference type="PANTHER" id="PTHR30273">
    <property type="entry name" value="PERIPLASMIC SIGNAL SENSOR AND SIGMA FACTOR ACTIVATOR FECR-RELATED"/>
    <property type="match status" value="1"/>
</dbReference>
<dbReference type="PANTHER" id="PTHR30273:SF2">
    <property type="entry name" value="PROTEIN FECR"/>
    <property type="match status" value="1"/>
</dbReference>
<feature type="domain" description="Protein FecR C-terminal" evidence="3">
    <location>
        <begin position="300"/>
        <end position="367"/>
    </location>
</feature>
<dbReference type="AlphaFoldDB" id="A0A1N6F838"/>
<evidence type="ECO:0000256" key="1">
    <source>
        <dbReference type="SAM" id="Phobius"/>
    </source>
</evidence>
<organism evidence="4 5">
    <name type="scientific">Chitinophaga niabensis</name>
    <dbReference type="NCBI Taxonomy" id="536979"/>
    <lineage>
        <taxon>Bacteria</taxon>
        <taxon>Pseudomonadati</taxon>
        <taxon>Bacteroidota</taxon>
        <taxon>Chitinophagia</taxon>
        <taxon>Chitinophagales</taxon>
        <taxon>Chitinophagaceae</taxon>
        <taxon>Chitinophaga</taxon>
    </lineage>
</organism>
<dbReference type="Gene3D" id="2.60.120.1440">
    <property type="match status" value="1"/>
</dbReference>
<dbReference type="Proteomes" id="UP000185003">
    <property type="component" value="Unassembled WGS sequence"/>
</dbReference>
<reference evidence="4 5" key="1">
    <citation type="submission" date="2016-11" db="EMBL/GenBank/DDBJ databases">
        <authorList>
            <person name="Jaros S."/>
            <person name="Januszkiewicz K."/>
            <person name="Wedrychowicz H."/>
        </authorList>
    </citation>
    <scope>NUCLEOTIDE SEQUENCE [LARGE SCALE GENOMIC DNA]</scope>
    <source>
        <strain evidence="4 5">DSM 24787</strain>
    </source>
</reference>
<sequence length="372" mass="42074">MQRHTQVYAYMYRAGKLKTALVEKEILKRYLDGTASSEEESLVHAWLADPSKRYEIIDWIQSYWTEYRMETGPVPTFEEVFGAALKEEKKEGKVVALHRNRKIWMYAAAACVVFFATGLWIGNLLRAQPQENKWLLSKAQTGKGERAQLMLSDGSEVFLSPETELMIHQEVAANPVVYLQGEAHFKMKDTSRSLVIKTKELVTTAKGSEINVSAFTKDSTVTVSVEKGNAQVVENNETTFPLIKLRKPKKDSTMPATLPLTKLRPGKVNVKVNDQELMTFNKNNGNADVSVKREESDDVLAFDNAGEKEIVAKLKKWFGVQTIFTEPLEDDETYTGDYNKNATLQEVLSGISITLKQEVRIYGTTVYLIKKK</sequence>
<evidence type="ECO:0000259" key="3">
    <source>
        <dbReference type="Pfam" id="PF16344"/>
    </source>
</evidence>
<gene>
    <name evidence="4" type="ORF">SAMN04488055_2069</name>
</gene>
<protein>
    <recommendedName>
        <fullName evidence="6">Ferric-dicitrate binding protein FerR, regulates iron transport through sigma-19</fullName>
    </recommendedName>
</protein>
<evidence type="ECO:0008006" key="6">
    <source>
        <dbReference type="Google" id="ProtNLM"/>
    </source>
</evidence>
<keyword evidence="1" id="KW-1133">Transmembrane helix</keyword>
<dbReference type="EMBL" id="FSRA01000001">
    <property type="protein sequence ID" value="SIN91364.1"/>
    <property type="molecule type" value="Genomic_DNA"/>
</dbReference>
<feature type="domain" description="FecR protein" evidence="2">
    <location>
        <begin position="139"/>
        <end position="230"/>
    </location>
</feature>
<dbReference type="Pfam" id="PF04773">
    <property type="entry name" value="FecR"/>
    <property type="match status" value="1"/>
</dbReference>
<keyword evidence="5" id="KW-1185">Reference proteome</keyword>
<evidence type="ECO:0000259" key="2">
    <source>
        <dbReference type="Pfam" id="PF04773"/>
    </source>
</evidence>
<evidence type="ECO:0000313" key="5">
    <source>
        <dbReference type="Proteomes" id="UP000185003"/>
    </source>
</evidence>
<dbReference type="InterPro" id="IPR032508">
    <property type="entry name" value="FecR_C"/>
</dbReference>
<dbReference type="STRING" id="536979.SAMN04488055_2069"/>
<evidence type="ECO:0000313" key="4">
    <source>
        <dbReference type="EMBL" id="SIN91364.1"/>
    </source>
</evidence>
<dbReference type="InterPro" id="IPR012373">
    <property type="entry name" value="Ferrdict_sens_TM"/>
</dbReference>